<dbReference type="InterPro" id="IPR000192">
    <property type="entry name" value="Aminotrans_V_dom"/>
</dbReference>
<dbReference type="SUPFAM" id="SSF53383">
    <property type="entry name" value="PLP-dependent transferases"/>
    <property type="match status" value="1"/>
</dbReference>
<dbReference type="PANTHER" id="PTHR11601">
    <property type="entry name" value="CYSTEINE DESULFURYLASE FAMILY MEMBER"/>
    <property type="match status" value="1"/>
</dbReference>
<comment type="cofactor">
    <cofactor evidence="1">
        <name>pyridoxal 5'-phosphate</name>
        <dbReference type="ChEBI" id="CHEBI:597326"/>
    </cofactor>
</comment>
<evidence type="ECO:0000259" key="2">
    <source>
        <dbReference type="Pfam" id="PF00266"/>
    </source>
</evidence>
<accession>X1CKQ7</accession>
<dbReference type="EMBL" id="BART01014096">
    <property type="protein sequence ID" value="GAG84801.1"/>
    <property type="molecule type" value="Genomic_DNA"/>
</dbReference>
<dbReference type="PANTHER" id="PTHR11601:SF34">
    <property type="entry name" value="CYSTEINE DESULFURASE"/>
    <property type="match status" value="1"/>
</dbReference>
<name>X1CKQ7_9ZZZZ</name>
<feature type="domain" description="Aminotransferase class V" evidence="2">
    <location>
        <begin position="1"/>
        <end position="132"/>
    </location>
</feature>
<comment type="caution">
    <text evidence="3">The sequence shown here is derived from an EMBL/GenBank/DDBJ whole genome shotgun (WGS) entry which is preliminary data.</text>
</comment>
<evidence type="ECO:0000256" key="1">
    <source>
        <dbReference type="ARBA" id="ARBA00001933"/>
    </source>
</evidence>
<reference evidence="3" key="1">
    <citation type="journal article" date="2014" name="Front. Microbiol.">
        <title>High frequency of phylogenetically diverse reductive dehalogenase-homologous genes in deep subseafloor sedimentary metagenomes.</title>
        <authorList>
            <person name="Kawai M."/>
            <person name="Futagami T."/>
            <person name="Toyoda A."/>
            <person name="Takaki Y."/>
            <person name="Nishi S."/>
            <person name="Hori S."/>
            <person name="Arai W."/>
            <person name="Tsubouchi T."/>
            <person name="Morono Y."/>
            <person name="Uchiyama I."/>
            <person name="Ito T."/>
            <person name="Fujiyama A."/>
            <person name="Inagaki F."/>
            <person name="Takami H."/>
        </authorList>
    </citation>
    <scope>NUCLEOTIDE SEQUENCE</scope>
    <source>
        <strain evidence="3">Expedition CK06-06</strain>
    </source>
</reference>
<dbReference type="AlphaFoldDB" id="X1CKQ7"/>
<dbReference type="InterPro" id="IPR015422">
    <property type="entry name" value="PyrdxlP-dep_Trfase_small"/>
</dbReference>
<dbReference type="Gene3D" id="3.90.1150.10">
    <property type="entry name" value="Aspartate Aminotransferase, domain 1"/>
    <property type="match status" value="1"/>
</dbReference>
<gene>
    <name evidence="3" type="ORF">S01H4_28376</name>
</gene>
<proteinExistence type="predicted"/>
<feature type="non-terminal residue" evidence="3">
    <location>
        <position position="1"/>
    </location>
</feature>
<protein>
    <recommendedName>
        <fullName evidence="2">Aminotransferase class V domain-containing protein</fullName>
    </recommendedName>
</protein>
<dbReference type="InterPro" id="IPR015424">
    <property type="entry name" value="PyrdxlP-dep_Trfase"/>
</dbReference>
<dbReference type="Pfam" id="PF00266">
    <property type="entry name" value="Aminotran_5"/>
    <property type="match status" value="1"/>
</dbReference>
<sequence>TENVPGAVGFARAVELAKEEHIKHMTELRNYIIKTILDEIPYSRLNGPNIDTQGDKRLCNNVNMAFNYIEGESILLRLNDVGIAVSTGSACASKSLDASHVLQAIGLTYEEGLHGTIRVSLGRENTFDEANYFINELKPIIELLRKMSPLSPNK</sequence>
<evidence type="ECO:0000313" key="3">
    <source>
        <dbReference type="EMBL" id="GAG84801.1"/>
    </source>
</evidence>
<organism evidence="3">
    <name type="scientific">marine sediment metagenome</name>
    <dbReference type="NCBI Taxonomy" id="412755"/>
    <lineage>
        <taxon>unclassified sequences</taxon>
        <taxon>metagenomes</taxon>
        <taxon>ecological metagenomes</taxon>
    </lineage>
</organism>